<dbReference type="Gene3D" id="3.30.160.60">
    <property type="entry name" value="Classic Zinc Finger"/>
    <property type="match status" value="7"/>
</dbReference>
<keyword evidence="3" id="KW-0347">Helicase</keyword>
<evidence type="ECO:0000256" key="6">
    <source>
        <dbReference type="SAM" id="MobiDB-lite"/>
    </source>
</evidence>
<dbReference type="GO" id="GO:0005694">
    <property type="term" value="C:chromosome"/>
    <property type="evidence" value="ECO:0007669"/>
    <property type="project" value="UniProtKB-ARBA"/>
</dbReference>
<dbReference type="Gene3D" id="2.20.70.10">
    <property type="match status" value="1"/>
</dbReference>
<dbReference type="PANTHER" id="PTHR10887">
    <property type="entry name" value="DNA2/NAM7 HELICASE FAMILY"/>
    <property type="match status" value="1"/>
</dbReference>
<dbReference type="CDD" id="cd00201">
    <property type="entry name" value="WW"/>
    <property type="match status" value="1"/>
</dbReference>
<evidence type="ECO:0000313" key="9">
    <source>
        <dbReference type="Proteomes" id="UP001530315"/>
    </source>
</evidence>
<protein>
    <recommendedName>
        <fullName evidence="7">WW domain-containing protein</fullName>
    </recommendedName>
</protein>
<reference evidence="8 9" key="1">
    <citation type="submission" date="2024-10" db="EMBL/GenBank/DDBJ databases">
        <title>Updated reference genomes for cyclostephanoid diatoms.</title>
        <authorList>
            <person name="Roberts W.R."/>
            <person name="Alverson A.J."/>
        </authorList>
    </citation>
    <scope>NUCLEOTIDE SEQUENCE [LARGE SCALE GENOMIC DNA]</scope>
    <source>
        <strain evidence="8 9">AJA276-08</strain>
    </source>
</reference>
<dbReference type="SMART" id="SM00451">
    <property type="entry name" value="ZnF_U1"/>
    <property type="match status" value="7"/>
</dbReference>
<dbReference type="GO" id="GO:0004386">
    <property type="term" value="F:helicase activity"/>
    <property type="evidence" value="ECO:0007669"/>
    <property type="project" value="UniProtKB-KW"/>
</dbReference>
<dbReference type="FunFam" id="3.40.50.300:FF:000326">
    <property type="entry name" value="P-loop containing nucleoside triphosphate hydrolase"/>
    <property type="match status" value="1"/>
</dbReference>
<feature type="compositionally biased region" description="Acidic residues" evidence="6">
    <location>
        <begin position="651"/>
        <end position="672"/>
    </location>
</feature>
<dbReference type="InterPro" id="IPR041677">
    <property type="entry name" value="DNA2/NAM7_AAA_11"/>
</dbReference>
<evidence type="ECO:0000256" key="3">
    <source>
        <dbReference type="ARBA" id="ARBA00022806"/>
    </source>
</evidence>
<evidence type="ECO:0000256" key="4">
    <source>
        <dbReference type="ARBA" id="ARBA00022840"/>
    </source>
</evidence>
<evidence type="ECO:0000259" key="7">
    <source>
        <dbReference type="PROSITE" id="PS50020"/>
    </source>
</evidence>
<dbReference type="PANTHER" id="PTHR10887:SF495">
    <property type="entry name" value="HELICASE SENATAXIN ISOFORM X1-RELATED"/>
    <property type="match status" value="1"/>
</dbReference>
<feature type="region of interest" description="Disordered" evidence="6">
    <location>
        <begin position="907"/>
        <end position="935"/>
    </location>
</feature>
<organism evidence="8 9">
    <name type="scientific">Stephanodiscus triporus</name>
    <dbReference type="NCBI Taxonomy" id="2934178"/>
    <lineage>
        <taxon>Eukaryota</taxon>
        <taxon>Sar</taxon>
        <taxon>Stramenopiles</taxon>
        <taxon>Ochrophyta</taxon>
        <taxon>Bacillariophyta</taxon>
        <taxon>Coscinodiscophyceae</taxon>
        <taxon>Thalassiosirophycidae</taxon>
        <taxon>Stephanodiscales</taxon>
        <taxon>Stephanodiscaceae</taxon>
        <taxon>Stephanodiscus</taxon>
    </lineage>
</organism>
<dbReference type="Pfam" id="PF13087">
    <property type="entry name" value="AAA_12"/>
    <property type="match status" value="1"/>
</dbReference>
<evidence type="ECO:0000313" key="8">
    <source>
        <dbReference type="EMBL" id="KAL3794119.1"/>
    </source>
</evidence>
<dbReference type="GO" id="GO:0005524">
    <property type="term" value="F:ATP binding"/>
    <property type="evidence" value="ECO:0007669"/>
    <property type="project" value="UniProtKB-KW"/>
</dbReference>
<dbReference type="InterPro" id="IPR045055">
    <property type="entry name" value="DNA2/NAM7-like"/>
</dbReference>
<dbReference type="GO" id="GO:0016787">
    <property type="term" value="F:hydrolase activity"/>
    <property type="evidence" value="ECO:0007669"/>
    <property type="project" value="UniProtKB-KW"/>
</dbReference>
<feature type="compositionally biased region" description="Acidic residues" evidence="6">
    <location>
        <begin position="584"/>
        <end position="595"/>
    </location>
</feature>
<keyword evidence="2" id="KW-0378">Hydrolase</keyword>
<feature type="region of interest" description="Disordered" evidence="6">
    <location>
        <begin position="538"/>
        <end position="595"/>
    </location>
</feature>
<dbReference type="EMBL" id="JALLAZ020000483">
    <property type="protein sequence ID" value="KAL3794119.1"/>
    <property type="molecule type" value="Genomic_DNA"/>
</dbReference>
<dbReference type="InterPro" id="IPR041679">
    <property type="entry name" value="DNA2/NAM7-like_C"/>
</dbReference>
<comment type="caution">
    <text evidence="8">The sequence shown here is derived from an EMBL/GenBank/DDBJ whole genome shotgun (WGS) entry which is preliminary data.</text>
</comment>
<keyword evidence="4" id="KW-0067">ATP-binding</keyword>
<evidence type="ECO:0000256" key="5">
    <source>
        <dbReference type="SAM" id="Coils"/>
    </source>
</evidence>
<keyword evidence="9" id="KW-1185">Reference proteome</keyword>
<dbReference type="Proteomes" id="UP001530315">
    <property type="component" value="Unassembled WGS sequence"/>
</dbReference>
<keyword evidence="1" id="KW-0547">Nucleotide-binding</keyword>
<name>A0ABD3Q2H2_9STRA</name>
<dbReference type="InterPro" id="IPR003604">
    <property type="entry name" value="Matrin/U1-like-C_Znf_C2H2"/>
</dbReference>
<feature type="region of interest" description="Disordered" evidence="6">
    <location>
        <begin position="650"/>
        <end position="697"/>
    </location>
</feature>
<feature type="compositionally biased region" description="Basic and acidic residues" evidence="6">
    <location>
        <begin position="913"/>
        <end position="935"/>
    </location>
</feature>
<dbReference type="SUPFAM" id="SSF52540">
    <property type="entry name" value="P-loop containing nucleoside triphosphate hydrolases"/>
    <property type="match status" value="1"/>
</dbReference>
<dbReference type="SUPFAM" id="SSF57667">
    <property type="entry name" value="beta-beta-alpha zinc fingers"/>
    <property type="match status" value="7"/>
</dbReference>
<keyword evidence="5" id="KW-0175">Coiled coil</keyword>
<sequence>MGYGDANQQFDPYQQQQMQYLHLQQLQNQVAPQPQQQQWILPQMQMTQPYYADDGSMGIMDNVGLFNYSQVPPPPPPPPPLPPQPLCVAEMVPPPPPPRLPPPPPPPNQQKFYCELCRVACPNEFSLLQHISGDRHMAQEALRGGRERSSTRFYCDQCGVDCRSERGLQSHLNGDKHRKKAGSGPQPVYCHVCKVWCPNELSYEQHLNGEKHRRLFVTAGAGNENDDVAKTFYCRLCNISCPNEFSLDQHMNSNEHKRLAANGVYDSIGCGLPSGSTSSLVVNNGQAPPTLHNKVSNTNVTSHQQHVGGERVNLNNTNGAVLTGPFGSGPQPVYCHVCKVWCPNELSYEQHLNGEKHRRLFVTAGAGNENDDVAKTFYCRLCNISCPNEFSLDQHMNSNEHKRLAANGVYDSIGCGLPSGSTSSLVVNNGQAPPTLHNKVSNTNVTSHQQHVGGERVNLNNTNGAVLTGPFRCELCNITCATESSLQQHVNGKKHKKRVETFDSGGSLHAGGLAHAPSEIDALIRKDVSAIRTIPDSPDATVCAADRTASPPPPRPPLLTVNSSEQKELRPSPIPSNPCSRENSDEDGEVDEEKEDIENLYDELVEPDLTSSENELETLKPNVMMKEENTNHLLMSDELEERLAEPKDVNIEEDDNSSDVDDMFGDNDDDADSNGFDQHIAQPKEQAAFPRGESSCEERDKLDTIAETNSVSNDGVELEDNCKPAIEEEERVILDSGLGFVLDYSPDIPINTEIGALINQDEGNVNSLSETKTLKPACAKYQDDDEKDMFGPNDDEIDMFGTDDEGDGVTDRNISEQTQKRASERECKQSKQETAALMTATVMTKAVEIPVKRAKITGQQSEPRVYRNIPHCGAVEHSYYPPVHPDKYWCCMRSWDFVRDLNDTMKNRGSSLKNKETGTKRPHESDAKIVANDDKNGSVDPLPVIFESVEQYKSLWAQLLIDEAKAQLLSEVVSSQSSISTSWIQGSNVITGTSATLELSRSARDHSPPCEIPNSLEPSVIVHITSTQGTGIERPVCTNDLLLFVHQLSTIERAMRGKAFESLDEEIGNKELQKGRFGFVGHALNNRSRSIDGLLVRVSQKYWSQFASLNEMFIIPIGANVTVYTQLFSSLDRSTKALREFNALSRVDTIPLTKYFLGGKLTLDEGSGGACGPLASGGHALPDTLPAGFREFVNSTMNASQQEAIAASASEYGDGGFTLIKGPPGTGKTTTLISILNALHLRQYQEYYNAIEKIVTGSDASTYYEELAALNKAAEMKPRVLVCAPSNAGIDNVILKIMSDKFVDGQGGKYCPNITRVGAGITSPKIESVTLKKLVDNIIAQGCDVTKLENTIVALRQNLQRIQKEMHKLRARLKAMVDCCPYEISSEWEIRIDEASFESSGQVLFVNHSTKTTTFDVPPKVRPNETPCPIHQMPHYRSLLKSLTKYAERHNNETCNLEKYILLQNAVNSKVDGDSSSERSVPVALLEERLAVAVLNSSHIVLTTLGSAGGRAMVSANRFKVVVIDEAAQSAEPSTLVALQLGSRHAILVGDPQQLPATIFSVSGRYTKYDRSLFQRLEEADHGVHLLNVQYRMNPVISEFPRHIFYQNALLDGPNVLHPDFGGSLKTMLRIKFPCVQPFNIFDLDSMEERDGTSLSNKYEAKLAVQLYSTLERVSDGLLAKSRVAIITPYSQQSSLLHRLFEEKYGAAYIQKVEISTVDAFQGRESDIVIYSCVRAGGRGSGIGFLSDVQRMNVALTRAKHFLFIVARQRSIMVNPYWKKLVDYARIKNALIHVPLPKDEQKSKPNYLRSSLIKSSSQLRVSFGGVDERLYEVNSKACTTEDDDDLFPDLTRLAPMHPDATHWDNMTA</sequence>
<dbReference type="InterPro" id="IPR027417">
    <property type="entry name" value="P-loop_NTPase"/>
</dbReference>
<dbReference type="SMART" id="SM00355">
    <property type="entry name" value="ZnF_C2H2"/>
    <property type="match status" value="7"/>
</dbReference>
<proteinExistence type="predicted"/>
<dbReference type="InterPro" id="IPR036236">
    <property type="entry name" value="Znf_C2H2_sf"/>
</dbReference>
<feature type="coiled-coil region" evidence="5">
    <location>
        <begin position="1345"/>
        <end position="1372"/>
    </location>
</feature>
<dbReference type="CDD" id="cd18808">
    <property type="entry name" value="SF1_C_Upf1"/>
    <property type="match status" value="1"/>
</dbReference>
<dbReference type="PROSITE" id="PS50020">
    <property type="entry name" value="WW_DOMAIN_2"/>
    <property type="match status" value="1"/>
</dbReference>
<gene>
    <name evidence="8" type="ORF">ACHAW5_008755</name>
</gene>
<dbReference type="InterPro" id="IPR001202">
    <property type="entry name" value="WW_dom"/>
</dbReference>
<feature type="domain" description="WW" evidence="7">
    <location>
        <begin position="1382"/>
        <end position="1420"/>
    </location>
</feature>
<dbReference type="CDD" id="cd18042">
    <property type="entry name" value="DEXXQc_SETX"/>
    <property type="match status" value="1"/>
</dbReference>
<accession>A0ABD3Q2H2</accession>
<dbReference type="InterPro" id="IPR047187">
    <property type="entry name" value="SF1_C_Upf1"/>
</dbReference>
<dbReference type="Pfam" id="PF13086">
    <property type="entry name" value="AAA_11"/>
    <property type="match status" value="1"/>
</dbReference>
<evidence type="ECO:0000256" key="1">
    <source>
        <dbReference type="ARBA" id="ARBA00022741"/>
    </source>
</evidence>
<dbReference type="PROSITE" id="PS00028">
    <property type="entry name" value="ZINC_FINGER_C2H2_1"/>
    <property type="match status" value="3"/>
</dbReference>
<dbReference type="Gene3D" id="3.40.50.300">
    <property type="entry name" value="P-loop containing nucleotide triphosphate hydrolases"/>
    <property type="match status" value="2"/>
</dbReference>
<dbReference type="InterPro" id="IPR013087">
    <property type="entry name" value="Znf_C2H2_type"/>
</dbReference>
<evidence type="ECO:0000256" key="2">
    <source>
        <dbReference type="ARBA" id="ARBA00022801"/>
    </source>
</evidence>
<dbReference type="Pfam" id="PF12874">
    <property type="entry name" value="zf-met"/>
    <property type="match status" value="7"/>
</dbReference>